<dbReference type="InterPro" id="IPR036779">
    <property type="entry name" value="LysM_dom_sf"/>
</dbReference>
<accession>A0A6A7WD61</accession>
<dbReference type="GO" id="GO:0042742">
    <property type="term" value="P:defense response to bacterium"/>
    <property type="evidence" value="ECO:0007669"/>
    <property type="project" value="UniProtKB-KW"/>
</dbReference>
<dbReference type="Pfam" id="PF01832">
    <property type="entry name" value="Glucosaminidase"/>
    <property type="match status" value="1"/>
</dbReference>
<gene>
    <name evidence="7" type="ORF">F7D20_10210</name>
</gene>
<keyword evidence="5" id="KW-0732">Signal</keyword>
<dbReference type="Gene3D" id="3.10.350.10">
    <property type="entry name" value="LysM domain"/>
    <property type="match status" value="1"/>
</dbReference>
<dbReference type="SMART" id="SM00257">
    <property type="entry name" value="LysM"/>
    <property type="match status" value="2"/>
</dbReference>
<feature type="chain" id="PRO_5025613227" description="Peptidoglycan hydrolase" evidence="5">
    <location>
        <begin position="23"/>
        <end position="308"/>
    </location>
</feature>
<dbReference type="Pfam" id="PF01476">
    <property type="entry name" value="LysM"/>
    <property type="match status" value="2"/>
</dbReference>
<feature type="signal peptide" evidence="5">
    <location>
        <begin position="1"/>
        <end position="22"/>
    </location>
</feature>
<dbReference type="InterPro" id="IPR051056">
    <property type="entry name" value="Glycosyl_Hydrolase_73"/>
</dbReference>
<keyword evidence="1" id="KW-0929">Antimicrobial</keyword>
<protein>
    <recommendedName>
        <fullName evidence="4">Peptidoglycan hydrolase</fullName>
    </recommendedName>
</protein>
<dbReference type="OrthoDB" id="977752at2"/>
<dbReference type="Proteomes" id="UP000384372">
    <property type="component" value="Unassembled WGS sequence"/>
</dbReference>
<proteinExistence type="predicted"/>
<dbReference type="InterPro" id="IPR002901">
    <property type="entry name" value="MGlyc_endo_b_GlcNAc-like_dom"/>
</dbReference>
<dbReference type="PANTHER" id="PTHR33308:SF9">
    <property type="entry name" value="PEPTIDOGLYCAN HYDROLASE FLGJ"/>
    <property type="match status" value="1"/>
</dbReference>
<dbReference type="PROSITE" id="PS51782">
    <property type="entry name" value="LYSM"/>
    <property type="match status" value="1"/>
</dbReference>
<dbReference type="CDD" id="cd00118">
    <property type="entry name" value="LysM"/>
    <property type="match status" value="1"/>
</dbReference>
<dbReference type="Gene3D" id="1.10.530.10">
    <property type="match status" value="1"/>
</dbReference>
<reference evidence="7 8" key="1">
    <citation type="submission" date="2019-09" db="EMBL/GenBank/DDBJ databases">
        <title>Distinct polysaccharide growth profiles of human intestinal Prevotella copri isolates.</title>
        <authorList>
            <person name="Fehlner-Peach H."/>
            <person name="Magnabosco C."/>
            <person name="Raghavan V."/>
            <person name="Scher J.U."/>
            <person name="Tett A."/>
            <person name="Cox L.M."/>
            <person name="Gottsegen C."/>
            <person name="Watters A."/>
            <person name="Wiltshire- Gordon J.D."/>
            <person name="Segata N."/>
            <person name="Bonneau R."/>
            <person name="Littman D.R."/>
        </authorList>
    </citation>
    <scope>NUCLEOTIDE SEQUENCE [LARGE SCALE GENOMIC DNA]</scope>
    <source>
        <strain evidence="8">iAQ1173</strain>
    </source>
</reference>
<dbReference type="SUPFAM" id="SSF54106">
    <property type="entry name" value="LysM domain"/>
    <property type="match status" value="2"/>
</dbReference>
<dbReference type="AlphaFoldDB" id="A0A6A7WD61"/>
<feature type="domain" description="LysM" evidence="6">
    <location>
        <begin position="263"/>
        <end position="307"/>
    </location>
</feature>
<evidence type="ECO:0000313" key="7">
    <source>
        <dbReference type="EMBL" id="MQP12316.1"/>
    </source>
</evidence>
<dbReference type="GO" id="GO:0031640">
    <property type="term" value="P:killing of cells of another organism"/>
    <property type="evidence" value="ECO:0007669"/>
    <property type="project" value="UniProtKB-KW"/>
</dbReference>
<evidence type="ECO:0000256" key="1">
    <source>
        <dbReference type="ARBA" id="ARBA00022529"/>
    </source>
</evidence>
<dbReference type="PANTHER" id="PTHR33308">
    <property type="entry name" value="PEPTIDOGLYCAN HYDROLASE FLGJ"/>
    <property type="match status" value="1"/>
</dbReference>
<evidence type="ECO:0000256" key="5">
    <source>
        <dbReference type="SAM" id="SignalP"/>
    </source>
</evidence>
<keyword evidence="2" id="KW-0081">Bacteriolytic enzyme</keyword>
<evidence type="ECO:0000256" key="2">
    <source>
        <dbReference type="ARBA" id="ARBA00022638"/>
    </source>
</evidence>
<evidence type="ECO:0000256" key="3">
    <source>
        <dbReference type="ARBA" id="ARBA00022801"/>
    </source>
</evidence>
<evidence type="ECO:0000256" key="4">
    <source>
        <dbReference type="ARBA" id="ARBA00032108"/>
    </source>
</evidence>
<keyword evidence="8" id="KW-1185">Reference proteome</keyword>
<dbReference type="InterPro" id="IPR018392">
    <property type="entry name" value="LysM"/>
</dbReference>
<organism evidence="7 8">
    <name type="scientific">Segatella copri</name>
    <dbReference type="NCBI Taxonomy" id="165179"/>
    <lineage>
        <taxon>Bacteria</taxon>
        <taxon>Pseudomonadati</taxon>
        <taxon>Bacteroidota</taxon>
        <taxon>Bacteroidia</taxon>
        <taxon>Bacteroidales</taxon>
        <taxon>Prevotellaceae</taxon>
        <taxon>Segatella</taxon>
    </lineage>
</organism>
<sequence length="308" mass="36174">MNCIRKHIISFAMLLMCATSSAQMKWNQSYQTYINQYKDLAIEQMLRYRIPASITLAQGLFESRAGQSDLARQGNNHFGIKCHNWTGPTQYHDDDARGECFRVYQDAKESYEDHSRFLAKQPRYSRLFSLNTTDYKGWAHGLKSCGYATNPQYANKLIQIIELYRLQDYDKAKSYDRFMATHSGTDVPINAEGTLHPIHIFNDNYYLYAREGDTFKSIGREVNISWRKLAKYNERDKKAILHKGDVIYLKKKRKKAPKQYKRRPHTVMPGESMYTISQKYGIRLKYLYKMNHLSPDYQIRPGAQLKVR</sequence>
<name>A0A6A7WD61_9BACT</name>
<comment type="caution">
    <text evidence="7">The sequence shown here is derived from an EMBL/GenBank/DDBJ whole genome shotgun (WGS) entry which is preliminary data.</text>
</comment>
<dbReference type="EMBL" id="VZAD01000076">
    <property type="protein sequence ID" value="MQP12316.1"/>
    <property type="molecule type" value="Genomic_DNA"/>
</dbReference>
<evidence type="ECO:0000313" key="8">
    <source>
        <dbReference type="Proteomes" id="UP000384372"/>
    </source>
</evidence>
<evidence type="ECO:0000259" key="6">
    <source>
        <dbReference type="PROSITE" id="PS51782"/>
    </source>
</evidence>
<keyword evidence="3" id="KW-0378">Hydrolase</keyword>
<dbReference type="SMART" id="SM00047">
    <property type="entry name" value="LYZ2"/>
    <property type="match status" value="1"/>
</dbReference>
<dbReference type="GO" id="GO:0004040">
    <property type="term" value="F:amidase activity"/>
    <property type="evidence" value="ECO:0007669"/>
    <property type="project" value="InterPro"/>
</dbReference>